<dbReference type="AlphaFoldDB" id="A0A2H0Q0Y3"/>
<proteinExistence type="predicted"/>
<evidence type="ECO:0000313" key="2">
    <source>
        <dbReference type="Proteomes" id="UP000231154"/>
    </source>
</evidence>
<gene>
    <name evidence="1" type="ORF">COV40_00700</name>
</gene>
<evidence type="ECO:0008006" key="3">
    <source>
        <dbReference type="Google" id="ProtNLM"/>
    </source>
</evidence>
<accession>A0A2H0Q0Y3</accession>
<name>A0A2H0Q0Y3_9BACT</name>
<comment type="caution">
    <text evidence="1">The sequence shown here is derived from an EMBL/GenBank/DDBJ whole genome shotgun (WGS) entry which is preliminary data.</text>
</comment>
<organism evidence="1 2">
    <name type="scientific">Candidatus Berkelbacteria bacterium CG11_big_fil_rev_8_21_14_0_20_42_15</name>
    <dbReference type="NCBI Taxonomy" id="1974517"/>
    <lineage>
        <taxon>Bacteria</taxon>
        <taxon>Candidatus Berkelbacteria</taxon>
    </lineage>
</organism>
<dbReference type="Pfam" id="PF12686">
    <property type="entry name" value="DUF3800"/>
    <property type="match status" value="1"/>
</dbReference>
<protein>
    <recommendedName>
        <fullName evidence="3">DUF3800 domain-containing protein</fullName>
    </recommendedName>
</protein>
<dbReference type="EMBL" id="PCXF01000020">
    <property type="protein sequence ID" value="PIR27466.1"/>
    <property type="molecule type" value="Genomic_DNA"/>
</dbReference>
<reference evidence="1 2" key="1">
    <citation type="submission" date="2017-09" db="EMBL/GenBank/DDBJ databases">
        <title>Depth-based differentiation of microbial function through sediment-hosted aquifers and enrichment of novel symbionts in the deep terrestrial subsurface.</title>
        <authorList>
            <person name="Probst A.J."/>
            <person name="Ladd B."/>
            <person name="Jarett J.K."/>
            <person name="Geller-Mcgrath D.E."/>
            <person name="Sieber C.M."/>
            <person name="Emerson J.B."/>
            <person name="Anantharaman K."/>
            <person name="Thomas B.C."/>
            <person name="Malmstrom R."/>
            <person name="Stieglmeier M."/>
            <person name="Klingl A."/>
            <person name="Woyke T."/>
            <person name="Ryan C.M."/>
            <person name="Banfield J.F."/>
        </authorList>
    </citation>
    <scope>NUCLEOTIDE SEQUENCE [LARGE SCALE GENOMIC DNA]</scope>
    <source>
        <strain evidence="1">CG11_big_fil_rev_8_21_14_0_20_42_15</strain>
    </source>
</reference>
<dbReference type="InterPro" id="IPR024524">
    <property type="entry name" value="DUF3800"/>
</dbReference>
<sequence>MKTKTKEKMPTKTEKIYCYVDETGQDTNGKLFIVVTVVCEKDNILLEEFLEQCEIKSKRHMIKWTKSKASFREQYLELISGQKLINKIYYGIYQDTKAYVDLTAIVIAQSLHIFAKNNKIKDFKATIIIDGLNKKESRSIRLILKRAGVGIEKVRGIKDEASALIRLADSIGGLLRDSIGGSRKMNEIAKKFVNKRIIKKL</sequence>
<dbReference type="Proteomes" id="UP000231154">
    <property type="component" value="Unassembled WGS sequence"/>
</dbReference>
<evidence type="ECO:0000313" key="1">
    <source>
        <dbReference type="EMBL" id="PIR27466.1"/>
    </source>
</evidence>